<dbReference type="SUPFAM" id="SSF57959">
    <property type="entry name" value="Leucine zipper domain"/>
    <property type="match status" value="1"/>
</dbReference>
<dbReference type="HOGENOM" id="CLU_043982_0_0_1"/>
<dbReference type="EMBL" id="JPKY01000022">
    <property type="protein sequence ID" value="KFH46185.1"/>
    <property type="molecule type" value="Genomic_DNA"/>
</dbReference>
<reference evidence="3" key="1">
    <citation type="journal article" date="2014" name="Genome Announc.">
        <title>Genome sequence and annotation of Acremonium chrysogenum, producer of the beta-lactam antibiotic cephalosporin C.</title>
        <authorList>
            <person name="Terfehr D."/>
            <person name="Dahlmann T.A."/>
            <person name="Specht T."/>
            <person name="Zadra I."/>
            <person name="Kuernsteiner H."/>
            <person name="Kueck U."/>
        </authorList>
    </citation>
    <scope>NUCLEOTIDE SEQUENCE [LARGE SCALE GENOMIC DNA]</scope>
    <source>
        <strain evidence="3">ATCC 11550 / CBS 779.69 / DSM 880 / IAM 14645 / JCM 23072 / IMI 49137</strain>
    </source>
</reference>
<evidence type="ECO:0000313" key="2">
    <source>
        <dbReference type="EMBL" id="KFH46185.1"/>
    </source>
</evidence>
<evidence type="ECO:0008006" key="4">
    <source>
        <dbReference type="Google" id="ProtNLM"/>
    </source>
</evidence>
<dbReference type="STRING" id="857340.A0A086TA03"/>
<dbReference type="OrthoDB" id="4737775at2759"/>
<protein>
    <recommendedName>
        <fullName evidence="4">BZIP domain-containing protein</fullName>
    </recommendedName>
</protein>
<dbReference type="AlphaFoldDB" id="A0A086TA03"/>
<feature type="region of interest" description="Disordered" evidence="1">
    <location>
        <begin position="33"/>
        <end position="61"/>
    </location>
</feature>
<dbReference type="Proteomes" id="UP000029964">
    <property type="component" value="Unassembled WGS sequence"/>
</dbReference>
<keyword evidence="3" id="KW-1185">Reference proteome</keyword>
<name>A0A086TA03_HAPC1</name>
<proteinExistence type="predicted"/>
<organism evidence="2 3">
    <name type="scientific">Hapsidospora chrysogenum (strain ATCC 11550 / CBS 779.69 / DSM 880 / IAM 14645 / JCM 23072 / IMI 49137)</name>
    <name type="common">Acremonium chrysogenum</name>
    <dbReference type="NCBI Taxonomy" id="857340"/>
    <lineage>
        <taxon>Eukaryota</taxon>
        <taxon>Fungi</taxon>
        <taxon>Dikarya</taxon>
        <taxon>Ascomycota</taxon>
        <taxon>Pezizomycotina</taxon>
        <taxon>Sordariomycetes</taxon>
        <taxon>Hypocreomycetidae</taxon>
        <taxon>Hypocreales</taxon>
        <taxon>Bionectriaceae</taxon>
        <taxon>Hapsidospora</taxon>
    </lineage>
</organism>
<evidence type="ECO:0000256" key="1">
    <source>
        <dbReference type="SAM" id="MobiDB-lite"/>
    </source>
</evidence>
<dbReference type="InterPro" id="IPR046347">
    <property type="entry name" value="bZIP_sf"/>
</dbReference>
<gene>
    <name evidence="2" type="ORF">ACRE_030080</name>
</gene>
<dbReference type="Gene3D" id="1.20.5.170">
    <property type="match status" value="1"/>
</dbReference>
<feature type="compositionally biased region" description="Basic residues" evidence="1">
    <location>
        <begin position="36"/>
        <end position="53"/>
    </location>
</feature>
<dbReference type="GO" id="GO:0003700">
    <property type="term" value="F:DNA-binding transcription factor activity"/>
    <property type="evidence" value="ECO:0007669"/>
    <property type="project" value="InterPro"/>
</dbReference>
<evidence type="ECO:0000313" key="3">
    <source>
        <dbReference type="Proteomes" id="UP000029964"/>
    </source>
</evidence>
<accession>A0A086TA03</accession>
<comment type="caution">
    <text evidence="2">The sequence shown here is derived from an EMBL/GenBank/DDBJ whole genome shotgun (WGS) entry which is preliminary data.</text>
</comment>
<sequence length="333" mass="37138">MSPNPDDPTIQVTTSPSPQHVVCPRWCMVSKLTSAQRRRERGRRSQAAFRKRQAQAAKDLEDENRRLKEAIQKLVSAAGGGAPHSELLASVNHLAEAAGIDKGPAQTLTPPATTTLGQAAPPQRLTFDMWLDPLHYARISLPPRDIVPYLGHGADTFAGRLFWSVLDHVQSGCHRGQHDQPAVLIQRSLTHSKAVQRVKPSFIQAMVEARLEYRNTGSISPRYMAAAEQDLSSVVSRRVKEDYRETGRDPSRWLTCLGVENRVRRMLGVEVFALLDRAVRGEGDTFLRNSMNNIKCRLYDSSVCFGDGPRWHVNVVDALFLGWMVNSWPSGNV</sequence>